<accession>A0A423J9Q4</accession>
<name>A0A423J9Q4_9PSED</name>
<dbReference type="EMBL" id="MOBL01000007">
    <property type="protein sequence ID" value="RON34429.1"/>
    <property type="molecule type" value="Genomic_DNA"/>
</dbReference>
<keyword evidence="1" id="KW-0812">Transmembrane</keyword>
<evidence type="ECO:0000256" key="1">
    <source>
        <dbReference type="SAM" id="Phobius"/>
    </source>
</evidence>
<dbReference type="RefSeq" id="WP_123496304.1">
    <property type="nucleotide sequence ID" value="NZ_MOBL01000007.1"/>
</dbReference>
<dbReference type="Proteomes" id="UP000283260">
    <property type="component" value="Unassembled WGS sequence"/>
</dbReference>
<keyword evidence="1" id="KW-1133">Transmembrane helix</keyword>
<proteinExistence type="predicted"/>
<evidence type="ECO:0000313" key="3">
    <source>
        <dbReference type="Proteomes" id="UP000283260"/>
    </source>
</evidence>
<gene>
    <name evidence="2" type="ORF">BK661_10135</name>
</gene>
<keyword evidence="1" id="KW-0472">Membrane</keyword>
<reference evidence="2 3" key="1">
    <citation type="submission" date="2016-10" db="EMBL/GenBank/DDBJ databases">
        <title>Comparative genome analysis of multiple Pseudomonas spp. focuses on biocontrol and plant growth promoting traits.</title>
        <authorList>
            <person name="Tao X.-Y."/>
            <person name="Taylor C.G."/>
        </authorList>
    </citation>
    <scope>NUCLEOTIDE SEQUENCE [LARGE SCALE GENOMIC DNA]</scope>
    <source>
        <strain evidence="2 3">94G2</strain>
    </source>
</reference>
<organism evidence="2 3">
    <name type="scientific">Pseudomonas frederiksbergensis</name>
    <dbReference type="NCBI Taxonomy" id="104087"/>
    <lineage>
        <taxon>Bacteria</taxon>
        <taxon>Pseudomonadati</taxon>
        <taxon>Pseudomonadota</taxon>
        <taxon>Gammaproteobacteria</taxon>
        <taxon>Pseudomonadales</taxon>
        <taxon>Pseudomonadaceae</taxon>
        <taxon>Pseudomonas</taxon>
    </lineage>
</organism>
<comment type="caution">
    <text evidence="2">The sequence shown here is derived from an EMBL/GenBank/DDBJ whole genome shotgun (WGS) entry which is preliminary data.</text>
</comment>
<sequence>MDESLYRVFNVTLQSFTIIGVIIAAVWAYHTYTDTKEKEFYSTFWNAKLNLFLETSAAASTMATTESIEDFNEARTKYRELFFGRLSLVEGQSTKQAMELFFSKVPAGAVSQTSLPFKSMEQPAYQLTLSLKQELGHAWQTPFGEL</sequence>
<dbReference type="AlphaFoldDB" id="A0A423J9Q4"/>
<evidence type="ECO:0000313" key="2">
    <source>
        <dbReference type="EMBL" id="RON34429.1"/>
    </source>
</evidence>
<feature type="transmembrane region" description="Helical" evidence="1">
    <location>
        <begin position="6"/>
        <end position="29"/>
    </location>
</feature>
<protein>
    <submittedName>
        <fullName evidence="2">Uncharacterized protein</fullName>
    </submittedName>
</protein>